<proteinExistence type="predicted"/>
<reference evidence="1 2" key="1">
    <citation type="journal article" date="2021" name="Microorganisms">
        <title>Bacterial Dimethylsulfoniopropionate Biosynthesis in the East China Sea.</title>
        <authorList>
            <person name="Liu J."/>
            <person name="Zhang Y."/>
            <person name="Liu J."/>
            <person name="Zhong H."/>
            <person name="Williams B.T."/>
            <person name="Zheng Y."/>
            <person name="Curson A.R.J."/>
            <person name="Sun C."/>
            <person name="Sun H."/>
            <person name="Song D."/>
            <person name="Wagner Mackenzie B."/>
            <person name="Bermejo Martinez A."/>
            <person name="Todd J.D."/>
            <person name="Zhang X.H."/>
        </authorList>
    </citation>
    <scope>NUCLEOTIDE SEQUENCE [LARGE SCALE GENOMIC DNA]</scope>
    <source>
        <strain evidence="1 2">ESS08</strain>
    </source>
</reference>
<accession>A0A944CIP1</accession>
<comment type="caution">
    <text evidence="1">The sequence shown here is derived from an EMBL/GenBank/DDBJ whole genome shotgun (WGS) entry which is preliminary data.</text>
</comment>
<evidence type="ECO:0000313" key="2">
    <source>
        <dbReference type="Proteomes" id="UP000761411"/>
    </source>
</evidence>
<keyword evidence="2" id="KW-1185">Reference proteome</keyword>
<evidence type="ECO:0000313" key="1">
    <source>
        <dbReference type="EMBL" id="MBS8263940.1"/>
    </source>
</evidence>
<dbReference type="AlphaFoldDB" id="A0A944CIP1"/>
<dbReference type="EMBL" id="QTKX01000001">
    <property type="protein sequence ID" value="MBS8263940.1"/>
    <property type="molecule type" value="Genomic_DNA"/>
</dbReference>
<evidence type="ECO:0008006" key="3">
    <source>
        <dbReference type="Google" id="ProtNLM"/>
    </source>
</evidence>
<gene>
    <name evidence="1" type="ORF">DYI25_05765</name>
</gene>
<name>A0A944CIP1_9BACI</name>
<dbReference type="Proteomes" id="UP000761411">
    <property type="component" value="Unassembled WGS sequence"/>
</dbReference>
<protein>
    <recommendedName>
        <fullName evidence="3">PepSY domain-containing protein</fullName>
    </recommendedName>
</protein>
<dbReference type="RefSeq" id="WP_213367466.1">
    <property type="nucleotide sequence ID" value="NZ_QTKX01000001.1"/>
</dbReference>
<sequence>MKKLLVPIFIVFLTIGYIYQQNPMVTGEAIVHSVELMQNPSEEWVGSISPMDLNELKGLPPDNVKTILNTREGLWYKLLNRKQWEVTIKFKGNEPTVVFDATTGKLIDLYGPLN</sequence>
<organism evidence="1 2">
    <name type="scientific">Mesobacillus boroniphilus</name>
    <dbReference type="NCBI Taxonomy" id="308892"/>
    <lineage>
        <taxon>Bacteria</taxon>
        <taxon>Bacillati</taxon>
        <taxon>Bacillota</taxon>
        <taxon>Bacilli</taxon>
        <taxon>Bacillales</taxon>
        <taxon>Bacillaceae</taxon>
        <taxon>Mesobacillus</taxon>
    </lineage>
</organism>